<accession>A0A024UVX8</accession>
<dbReference type="eggNOG" id="ENOG502S9U0">
    <property type="taxonomic scope" value="Eukaryota"/>
</dbReference>
<dbReference type="InterPro" id="IPR029071">
    <property type="entry name" value="Ubiquitin-like_domsf"/>
</dbReference>
<dbReference type="AlphaFoldDB" id="A0A024UVX8"/>
<dbReference type="CDD" id="cd17039">
    <property type="entry name" value="Ubl_ubiquitin_like"/>
    <property type="match status" value="1"/>
</dbReference>
<proteinExistence type="predicted"/>
<dbReference type="EMBL" id="KI913952">
    <property type="protein sequence ID" value="ETW10110.1"/>
    <property type="molecule type" value="Genomic_DNA"/>
</dbReference>
<dbReference type="VEuPathDB" id="FungiDB:H310_00485"/>
<dbReference type="SUPFAM" id="SSF54236">
    <property type="entry name" value="Ubiquitin-like"/>
    <property type="match status" value="1"/>
</dbReference>
<dbReference type="RefSeq" id="XP_008861521.1">
    <property type="nucleotide sequence ID" value="XM_008863299.1"/>
</dbReference>
<reference evidence="1" key="1">
    <citation type="submission" date="2013-12" db="EMBL/GenBank/DDBJ databases">
        <title>The Genome Sequence of Aphanomyces invadans NJM9701.</title>
        <authorList>
            <consortium name="The Broad Institute Genomics Platform"/>
            <person name="Russ C."/>
            <person name="Tyler B."/>
            <person name="van West P."/>
            <person name="Dieguez-Uribeondo J."/>
            <person name="Young S.K."/>
            <person name="Zeng Q."/>
            <person name="Gargeya S."/>
            <person name="Fitzgerald M."/>
            <person name="Abouelleil A."/>
            <person name="Alvarado L."/>
            <person name="Chapman S.B."/>
            <person name="Gainer-Dewar J."/>
            <person name="Goldberg J."/>
            <person name="Griggs A."/>
            <person name="Gujja S."/>
            <person name="Hansen M."/>
            <person name="Howarth C."/>
            <person name="Imamovic A."/>
            <person name="Ireland A."/>
            <person name="Larimer J."/>
            <person name="McCowan C."/>
            <person name="Murphy C."/>
            <person name="Pearson M."/>
            <person name="Poon T.W."/>
            <person name="Priest M."/>
            <person name="Roberts A."/>
            <person name="Saif S."/>
            <person name="Shea T."/>
            <person name="Sykes S."/>
            <person name="Wortman J."/>
            <person name="Nusbaum C."/>
            <person name="Birren B."/>
        </authorList>
    </citation>
    <scope>NUCLEOTIDE SEQUENCE [LARGE SCALE GENOMIC DNA]</scope>
    <source>
        <strain evidence="1">NJM9701</strain>
    </source>
</reference>
<organism evidence="1">
    <name type="scientific">Aphanomyces invadans</name>
    <dbReference type="NCBI Taxonomy" id="157072"/>
    <lineage>
        <taxon>Eukaryota</taxon>
        <taxon>Sar</taxon>
        <taxon>Stramenopiles</taxon>
        <taxon>Oomycota</taxon>
        <taxon>Saprolegniomycetes</taxon>
        <taxon>Saprolegniales</taxon>
        <taxon>Verrucalvaceae</taxon>
        <taxon>Aphanomyces</taxon>
    </lineage>
</organism>
<evidence type="ECO:0000313" key="1">
    <source>
        <dbReference type="EMBL" id="ETW10110.1"/>
    </source>
</evidence>
<name>A0A024UVX8_9STRA</name>
<protein>
    <recommendedName>
        <fullName evidence="2">Ubiquitin-like domain-containing protein</fullName>
    </recommendedName>
</protein>
<dbReference type="OrthoDB" id="61372at2759"/>
<dbReference type="GeneID" id="20077535"/>
<evidence type="ECO:0008006" key="2">
    <source>
        <dbReference type="Google" id="ProtNLM"/>
    </source>
</evidence>
<gene>
    <name evidence="1" type="ORF">H310_00485</name>
</gene>
<sequence length="162" mass="18300">MPTAAPAYGRVLSDAERHKVDALEKRMKKLDDTVHIWVRDGGNAREGATPREFFSMKLRPALPISEIRDQIQERYERDGYYNSSVDPPLRLLFGGKLLVDGHKFSDYLPLPPYQSHPRLKWVKPYAGIIWVIPIQIEPHFATAWGGVAGSTSLSASNSSRQK</sequence>